<dbReference type="SUPFAM" id="SSF111331">
    <property type="entry name" value="NAD kinase/diacylglycerol kinase-like"/>
    <property type="match status" value="1"/>
</dbReference>
<dbReference type="Gene3D" id="3.40.50.10330">
    <property type="entry name" value="Probable inorganic polyphosphate/atp-NAD kinase, domain 1"/>
    <property type="match status" value="1"/>
</dbReference>
<sequence length="371" mass="39476">MKIGFLINPVAGMGGKVALKGTDGEETLRRALELGAVPMAGTRAEEAVKEFAENAGDCRFYSPSGGMGADLLKSYGLETELLFDPSTHTTPADTKRAAEMMLERGVGLVVFAGGDGTARDICSVIGERLPVVGIPAGVKIHSGVYAKRPKDAGLLINNFLLGKVKRFTTAEVVDIDEEAFRDNIVRARLYGYMMIPDDREFMQDRKSGGSGGSTEEAANLAAFMALSMKPGVIYLIGSGSTTKQLTDRLGLDGTLLGVDAVRDGKLIGKDLTEAGIKEILSGVERNKRVLIITVIGGQGHIFGRGNQQLSPEVIRMIPKENITVIATPAKMAQLFGKSLIADTGDCALDRELSGYIPVVTGHARKMMAKVS</sequence>
<dbReference type="KEGG" id="cpor:BED41_10755"/>
<gene>
    <name evidence="1" type="ORF">BED41_10755</name>
</gene>
<reference evidence="1" key="1">
    <citation type="submission" date="2016-08" db="EMBL/GenBank/DDBJ databases">
        <title>Complete genome of Cloacibacillus porcorum.</title>
        <authorList>
            <person name="Looft T."/>
            <person name="Bayles D.O."/>
            <person name="Alt D.P."/>
        </authorList>
    </citation>
    <scope>NUCLEOTIDE SEQUENCE [LARGE SCALE GENOMIC DNA]</scope>
    <source>
        <strain evidence="1">CL-84</strain>
    </source>
</reference>
<keyword evidence="2" id="KW-1185">Reference proteome</keyword>
<dbReference type="GO" id="GO:0003951">
    <property type="term" value="F:NAD+ kinase activity"/>
    <property type="evidence" value="ECO:0007669"/>
    <property type="project" value="InterPro"/>
</dbReference>
<name>A0A1B2I6D0_9BACT</name>
<dbReference type="PIRSF" id="PIRSF016907">
    <property type="entry name" value="Kin_ATP-NAD"/>
    <property type="match status" value="1"/>
</dbReference>
<evidence type="ECO:0000313" key="1">
    <source>
        <dbReference type="EMBL" id="ANZ45506.1"/>
    </source>
</evidence>
<dbReference type="Proteomes" id="UP000093044">
    <property type="component" value="Chromosome"/>
</dbReference>
<dbReference type="RefSeq" id="WP_066745914.1">
    <property type="nucleotide sequence ID" value="NZ_CP016757.1"/>
</dbReference>
<dbReference type="STRING" id="1197717.BED41_10755"/>
<dbReference type="GO" id="GO:0006741">
    <property type="term" value="P:NADP+ biosynthetic process"/>
    <property type="evidence" value="ECO:0007669"/>
    <property type="project" value="InterPro"/>
</dbReference>
<dbReference type="PANTHER" id="PTHR40697:SF2">
    <property type="entry name" value="ATP-NAD KINASE-RELATED"/>
    <property type="match status" value="1"/>
</dbReference>
<dbReference type="GO" id="GO:0051287">
    <property type="term" value="F:NAD binding"/>
    <property type="evidence" value="ECO:0007669"/>
    <property type="project" value="UniProtKB-ARBA"/>
</dbReference>
<accession>A0A1B2I6D0</accession>
<dbReference type="GO" id="GO:0005524">
    <property type="term" value="F:ATP binding"/>
    <property type="evidence" value="ECO:0007669"/>
    <property type="project" value="UniProtKB-ARBA"/>
</dbReference>
<dbReference type="EMBL" id="CP016757">
    <property type="protein sequence ID" value="ANZ45506.1"/>
    <property type="molecule type" value="Genomic_DNA"/>
</dbReference>
<protein>
    <submittedName>
        <fullName evidence="1">ATP-NAD kinase</fullName>
    </submittedName>
</protein>
<evidence type="ECO:0000313" key="2">
    <source>
        <dbReference type="Proteomes" id="UP000093044"/>
    </source>
</evidence>
<organism evidence="1 2">
    <name type="scientific">Cloacibacillus porcorum</name>
    <dbReference type="NCBI Taxonomy" id="1197717"/>
    <lineage>
        <taxon>Bacteria</taxon>
        <taxon>Thermotogati</taxon>
        <taxon>Synergistota</taxon>
        <taxon>Synergistia</taxon>
        <taxon>Synergistales</taxon>
        <taxon>Synergistaceae</taxon>
        <taxon>Cloacibacillus</taxon>
    </lineage>
</organism>
<dbReference type="InterPro" id="IPR011386">
    <property type="entry name" value="Put_ATP-NAD_kin"/>
</dbReference>
<dbReference type="Pfam" id="PF20143">
    <property type="entry name" value="NAD_kinase_C"/>
    <property type="match status" value="1"/>
</dbReference>
<dbReference type="InterPro" id="IPR017438">
    <property type="entry name" value="ATP-NAD_kinase_N"/>
</dbReference>
<dbReference type="AlphaFoldDB" id="A0A1B2I6D0"/>
<dbReference type="GeneID" id="83058326"/>
<proteinExistence type="predicted"/>
<dbReference type="InterPro" id="IPR016064">
    <property type="entry name" value="NAD/diacylglycerol_kinase_sf"/>
</dbReference>
<dbReference type="InterPro" id="IPR039065">
    <property type="entry name" value="AcoX-like"/>
</dbReference>
<dbReference type="OrthoDB" id="5511344at2"/>
<keyword evidence="1" id="KW-0418">Kinase</keyword>
<dbReference type="Pfam" id="PF01513">
    <property type="entry name" value="NAD_kinase"/>
    <property type="match status" value="1"/>
</dbReference>
<dbReference type="InterPro" id="IPR002504">
    <property type="entry name" value="NADK"/>
</dbReference>
<dbReference type="PANTHER" id="PTHR40697">
    <property type="entry name" value="ACETOIN CATABOLISM PROTEIN X"/>
    <property type="match status" value="1"/>
</dbReference>
<keyword evidence="1" id="KW-0808">Transferase</keyword>